<keyword evidence="2" id="KW-1185">Reference proteome</keyword>
<reference evidence="1" key="1">
    <citation type="submission" date="2023-05" db="EMBL/GenBank/DDBJ databases">
        <title>Nepenthes gracilis genome sequencing.</title>
        <authorList>
            <person name="Fukushima K."/>
        </authorList>
    </citation>
    <scope>NUCLEOTIDE SEQUENCE</scope>
    <source>
        <strain evidence="1">SING2019-196</strain>
    </source>
</reference>
<protein>
    <submittedName>
        <fullName evidence="1">Uncharacterized protein</fullName>
    </submittedName>
</protein>
<dbReference type="AlphaFoldDB" id="A0AAD3TH60"/>
<sequence length="148" mass="16632">MPCYASQGSQRASILAAFSLFLAAQNNQHHPTHHLKVSLSLQLQQKVMKYKVQMYSMDLVSENIGEDSSLKQEPEEGVIQATQRAKRVVSRLLSGSLLRLALAYIKGGYLAVFSPKYSPRGFLLGCQEVWRLDYSFFFIVSVPFSPLC</sequence>
<proteinExistence type="predicted"/>
<gene>
    <name evidence="1" type="ORF">Nepgr_031235</name>
</gene>
<name>A0AAD3TH60_NEPGR</name>
<dbReference type="Proteomes" id="UP001279734">
    <property type="component" value="Unassembled WGS sequence"/>
</dbReference>
<dbReference type="EMBL" id="BSYO01000036">
    <property type="protein sequence ID" value="GMH29392.1"/>
    <property type="molecule type" value="Genomic_DNA"/>
</dbReference>
<accession>A0AAD3TH60</accession>
<organism evidence="1 2">
    <name type="scientific">Nepenthes gracilis</name>
    <name type="common">Slender pitcher plant</name>
    <dbReference type="NCBI Taxonomy" id="150966"/>
    <lineage>
        <taxon>Eukaryota</taxon>
        <taxon>Viridiplantae</taxon>
        <taxon>Streptophyta</taxon>
        <taxon>Embryophyta</taxon>
        <taxon>Tracheophyta</taxon>
        <taxon>Spermatophyta</taxon>
        <taxon>Magnoliopsida</taxon>
        <taxon>eudicotyledons</taxon>
        <taxon>Gunneridae</taxon>
        <taxon>Pentapetalae</taxon>
        <taxon>Caryophyllales</taxon>
        <taxon>Nepenthaceae</taxon>
        <taxon>Nepenthes</taxon>
    </lineage>
</organism>
<comment type="caution">
    <text evidence="1">The sequence shown here is derived from an EMBL/GenBank/DDBJ whole genome shotgun (WGS) entry which is preliminary data.</text>
</comment>
<evidence type="ECO:0000313" key="1">
    <source>
        <dbReference type="EMBL" id="GMH29392.1"/>
    </source>
</evidence>
<evidence type="ECO:0000313" key="2">
    <source>
        <dbReference type="Proteomes" id="UP001279734"/>
    </source>
</evidence>